<comment type="subunit">
    <text evidence="9">The complex comprises the extracytoplasmic solute receptor protein and the two transmembrane proteins.</text>
</comment>
<evidence type="ECO:0000256" key="3">
    <source>
        <dbReference type="ARBA" id="ARBA00022475"/>
    </source>
</evidence>
<reference evidence="11 12" key="1">
    <citation type="submission" date="2019-02" db="EMBL/GenBank/DDBJ databases">
        <title>Paracoccus subflavus sp. nov., isolated from marine sediment of the Pacific Ocean.</title>
        <authorList>
            <person name="Zhang G."/>
        </authorList>
    </citation>
    <scope>NUCLEOTIDE SEQUENCE [LARGE SCALE GENOMIC DNA]</scope>
    <source>
        <strain evidence="11 12">GY0581</strain>
    </source>
</reference>
<comment type="similarity">
    <text evidence="8 9">Belongs to the TRAP transporter small permease family.</text>
</comment>
<keyword evidence="2 9" id="KW-0813">Transport</keyword>
<dbReference type="GO" id="GO:0015740">
    <property type="term" value="P:C4-dicarboxylate transport"/>
    <property type="evidence" value="ECO:0007669"/>
    <property type="project" value="TreeGrafter"/>
</dbReference>
<evidence type="ECO:0000259" key="10">
    <source>
        <dbReference type="Pfam" id="PF04290"/>
    </source>
</evidence>
<evidence type="ECO:0000256" key="6">
    <source>
        <dbReference type="ARBA" id="ARBA00022989"/>
    </source>
</evidence>
<sequence>MAERGGTAARPPLPADRYPWFRRMQSLERGIVAGEKTVCAVALLVMALTTVASVVVRNLGLALPNYSEIGLAALVPLTLIGGALCTYLGSHISVEIVHALGSPLLRRAAAAITAVGVLAFAAIYFRSGWILMQEFRLTGDKLLDLGTPLWPLAALFPVGMALMAFHVVLQVIAMAIGPDNRGVAP</sequence>
<dbReference type="GO" id="GO:0022857">
    <property type="term" value="F:transmembrane transporter activity"/>
    <property type="evidence" value="ECO:0007669"/>
    <property type="project" value="UniProtKB-UniRule"/>
</dbReference>
<protein>
    <recommendedName>
        <fullName evidence="9">TRAP transporter small permease protein</fullName>
    </recommendedName>
</protein>
<dbReference type="InterPro" id="IPR007387">
    <property type="entry name" value="TRAP_DctQ"/>
</dbReference>
<keyword evidence="4 9" id="KW-0997">Cell inner membrane</keyword>
<dbReference type="AlphaFoldDB" id="A0A4Q9FYL6"/>
<gene>
    <name evidence="11" type="ORF">EYE42_12870</name>
</gene>
<dbReference type="GO" id="GO:0005886">
    <property type="term" value="C:plasma membrane"/>
    <property type="evidence" value="ECO:0007669"/>
    <property type="project" value="UniProtKB-SubCell"/>
</dbReference>
<feature type="domain" description="Tripartite ATP-independent periplasmic transporters DctQ component" evidence="10">
    <location>
        <begin position="46"/>
        <end position="172"/>
    </location>
</feature>
<evidence type="ECO:0000256" key="7">
    <source>
        <dbReference type="ARBA" id="ARBA00023136"/>
    </source>
</evidence>
<dbReference type="Pfam" id="PF04290">
    <property type="entry name" value="DctQ"/>
    <property type="match status" value="1"/>
</dbReference>
<evidence type="ECO:0000256" key="5">
    <source>
        <dbReference type="ARBA" id="ARBA00022692"/>
    </source>
</evidence>
<evidence type="ECO:0000256" key="2">
    <source>
        <dbReference type="ARBA" id="ARBA00022448"/>
    </source>
</evidence>
<comment type="function">
    <text evidence="9">Part of the tripartite ATP-independent periplasmic (TRAP) transport system.</text>
</comment>
<evidence type="ECO:0000256" key="8">
    <source>
        <dbReference type="ARBA" id="ARBA00038436"/>
    </source>
</evidence>
<keyword evidence="5 9" id="KW-0812">Transmembrane</keyword>
<dbReference type="InterPro" id="IPR055348">
    <property type="entry name" value="DctQ"/>
</dbReference>
<dbReference type="Proteomes" id="UP000293520">
    <property type="component" value="Unassembled WGS sequence"/>
</dbReference>
<feature type="transmembrane region" description="Helical" evidence="9">
    <location>
        <begin position="152"/>
        <end position="176"/>
    </location>
</feature>
<dbReference type="OrthoDB" id="4964541at2"/>
<comment type="caution">
    <text evidence="11">The sequence shown here is derived from an EMBL/GenBank/DDBJ whole genome shotgun (WGS) entry which is preliminary data.</text>
</comment>
<keyword evidence="3" id="KW-1003">Cell membrane</keyword>
<evidence type="ECO:0000256" key="4">
    <source>
        <dbReference type="ARBA" id="ARBA00022519"/>
    </source>
</evidence>
<keyword evidence="6 9" id="KW-1133">Transmembrane helix</keyword>
<dbReference type="PANTHER" id="PTHR35011">
    <property type="entry name" value="2,3-DIKETO-L-GULONATE TRAP TRANSPORTER SMALL PERMEASE PROTEIN YIAM"/>
    <property type="match status" value="1"/>
</dbReference>
<evidence type="ECO:0000256" key="1">
    <source>
        <dbReference type="ARBA" id="ARBA00004429"/>
    </source>
</evidence>
<name>A0A4Q9FYL6_9RHOB</name>
<feature type="transmembrane region" description="Helical" evidence="9">
    <location>
        <begin position="109"/>
        <end position="132"/>
    </location>
</feature>
<evidence type="ECO:0000313" key="11">
    <source>
        <dbReference type="EMBL" id="TBN38316.1"/>
    </source>
</evidence>
<evidence type="ECO:0000313" key="12">
    <source>
        <dbReference type="Proteomes" id="UP000293520"/>
    </source>
</evidence>
<keyword evidence="12" id="KW-1185">Reference proteome</keyword>
<dbReference type="EMBL" id="SISK01000010">
    <property type="protein sequence ID" value="TBN38316.1"/>
    <property type="molecule type" value="Genomic_DNA"/>
</dbReference>
<comment type="subcellular location">
    <subcellularLocation>
        <location evidence="1 9">Cell inner membrane</location>
        <topology evidence="1 9">Multi-pass membrane protein</topology>
    </subcellularLocation>
</comment>
<accession>A0A4Q9FYL6</accession>
<dbReference type="PANTHER" id="PTHR35011:SF2">
    <property type="entry name" value="2,3-DIKETO-L-GULONATE TRAP TRANSPORTER SMALL PERMEASE PROTEIN YIAM"/>
    <property type="match status" value="1"/>
</dbReference>
<feature type="transmembrane region" description="Helical" evidence="9">
    <location>
        <begin position="69"/>
        <end position="88"/>
    </location>
</feature>
<evidence type="ECO:0000256" key="9">
    <source>
        <dbReference type="RuleBase" id="RU369079"/>
    </source>
</evidence>
<keyword evidence="7 9" id="KW-0472">Membrane</keyword>
<proteinExistence type="inferred from homology"/>
<organism evidence="11 12">
    <name type="scientific">Paracoccus subflavus</name>
    <dbReference type="NCBI Taxonomy" id="2528244"/>
    <lineage>
        <taxon>Bacteria</taxon>
        <taxon>Pseudomonadati</taxon>
        <taxon>Pseudomonadota</taxon>
        <taxon>Alphaproteobacteria</taxon>
        <taxon>Rhodobacterales</taxon>
        <taxon>Paracoccaceae</taxon>
        <taxon>Paracoccus</taxon>
    </lineage>
</organism>
<feature type="transmembrane region" description="Helical" evidence="9">
    <location>
        <begin position="38"/>
        <end position="57"/>
    </location>
</feature>